<dbReference type="AlphaFoldDB" id="A0AAD8Z2Q0"/>
<dbReference type="Pfam" id="PF09004">
    <property type="entry name" value="ALKBH8_N"/>
    <property type="match status" value="1"/>
</dbReference>
<name>A0AAD8Z2Q0_9TELE</name>
<dbReference type="GO" id="GO:0016706">
    <property type="term" value="F:2-oxoglutarate-dependent dioxygenase activity"/>
    <property type="evidence" value="ECO:0007669"/>
    <property type="project" value="InterPro"/>
</dbReference>
<dbReference type="Proteomes" id="UP001239994">
    <property type="component" value="Unassembled WGS sequence"/>
</dbReference>
<evidence type="ECO:0000313" key="2">
    <source>
        <dbReference type="EMBL" id="KAK1791361.1"/>
    </source>
</evidence>
<dbReference type="EMBL" id="JAROKS010000020">
    <property type="protein sequence ID" value="KAK1791361.1"/>
    <property type="molecule type" value="Genomic_DNA"/>
</dbReference>
<evidence type="ECO:0000259" key="1">
    <source>
        <dbReference type="Pfam" id="PF09004"/>
    </source>
</evidence>
<proteinExistence type="predicted"/>
<accession>A0AAD8Z2Q0</accession>
<reference evidence="2" key="1">
    <citation type="submission" date="2023-03" db="EMBL/GenBank/DDBJ databases">
        <title>Electrophorus voltai genome.</title>
        <authorList>
            <person name="Bian C."/>
        </authorList>
    </citation>
    <scope>NUCLEOTIDE SEQUENCE</scope>
    <source>
        <strain evidence="2">CB-2022</strain>
        <tissue evidence="2">Muscle</tissue>
    </source>
</reference>
<gene>
    <name evidence="2" type="ORF">P4O66_013374</name>
</gene>
<evidence type="ECO:0000313" key="3">
    <source>
        <dbReference type="Proteomes" id="UP001239994"/>
    </source>
</evidence>
<organism evidence="2 3">
    <name type="scientific">Electrophorus voltai</name>
    <dbReference type="NCBI Taxonomy" id="2609070"/>
    <lineage>
        <taxon>Eukaryota</taxon>
        <taxon>Metazoa</taxon>
        <taxon>Chordata</taxon>
        <taxon>Craniata</taxon>
        <taxon>Vertebrata</taxon>
        <taxon>Euteleostomi</taxon>
        <taxon>Actinopterygii</taxon>
        <taxon>Neopterygii</taxon>
        <taxon>Teleostei</taxon>
        <taxon>Ostariophysi</taxon>
        <taxon>Gymnotiformes</taxon>
        <taxon>Gymnotoidei</taxon>
        <taxon>Gymnotidae</taxon>
        <taxon>Electrophorus</taxon>
    </lineage>
</organism>
<feature type="domain" description="Alkylated DNA repair protein AlkB homologue 8 N-terminal" evidence="1">
    <location>
        <begin position="187"/>
        <end position="213"/>
    </location>
</feature>
<dbReference type="InterPro" id="IPR015095">
    <property type="entry name" value="AlkB_hom8_N"/>
</dbReference>
<comment type="caution">
    <text evidence="2">The sequence shown here is derived from an EMBL/GenBank/DDBJ whole genome shotgun (WGS) entry which is preliminary data.</text>
</comment>
<keyword evidence="3" id="KW-1185">Reference proteome</keyword>
<protein>
    <recommendedName>
        <fullName evidence="1">Alkylated DNA repair protein AlkB homologue 8 N-terminal domain-containing protein</fullName>
    </recommendedName>
</protein>
<dbReference type="GO" id="GO:0008168">
    <property type="term" value="F:methyltransferase activity"/>
    <property type="evidence" value="ECO:0007669"/>
    <property type="project" value="InterPro"/>
</dbReference>
<sequence length="220" mass="24539">MSLWNFILARRSSSLLSRDWTLASSKGARCARALSLFLTPARFPRGLFLAPRLLFSLRISVGHLGSGVTDRLRNGKKGNASIQKDANPTDLKLSCSLELLQLHGPLSQLPFQISHQSSVSYVTVMSPLTEGWCTRLFSGASTITMDVTVDFRRSSPTLPTLTILDRTLSAVESFKFLGITITKDLKWDSNISSIIKRTQQRMYFLDQLRLNQLSSTCPRS</sequence>